<organism evidence="2 3">
    <name type="scientific">Stygiolobus caldivivus</name>
    <dbReference type="NCBI Taxonomy" id="2824673"/>
    <lineage>
        <taxon>Archaea</taxon>
        <taxon>Thermoproteota</taxon>
        <taxon>Thermoprotei</taxon>
        <taxon>Sulfolobales</taxon>
        <taxon>Sulfolobaceae</taxon>
        <taxon>Stygiolobus</taxon>
    </lineage>
</organism>
<dbReference type="GeneID" id="74631452"/>
<dbReference type="Pfam" id="PF09848">
    <property type="entry name" value="SLFN-g3_helicase"/>
    <property type="match status" value="1"/>
</dbReference>
<dbReference type="EMBL" id="AP024597">
    <property type="protein sequence ID" value="BCU71524.1"/>
    <property type="molecule type" value="Genomic_DNA"/>
</dbReference>
<dbReference type="RefSeq" id="WP_258712526.1">
    <property type="nucleotide sequence ID" value="NZ_AP024597.1"/>
</dbReference>
<evidence type="ECO:0000313" key="2">
    <source>
        <dbReference type="EMBL" id="BCU71524.1"/>
    </source>
</evidence>
<dbReference type="Gene3D" id="3.40.50.300">
    <property type="entry name" value="P-loop containing nucleotide triphosphate hydrolases"/>
    <property type="match status" value="1"/>
</dbReference>
<sequence>MLPLVVRKVDDTVYSELVEEYIDTYGEEPSVEQKNAWKKLVSLLDGIEFPSVWEYPISDGRADIIFTGKDRALVVEAKGWRRVKKVDMDIVEADGQLHLDPCYQLTDYVTKLNFFHSSGVKFYGLLFLYNTSDYSSECKTIREIDELKDELKSMAPGDPDTIVKGKLRLNKTFVDFVETIKERKQEDLAKALLPYGYGLSEKQAIILKRVMDALERGERKNFLIRGNSGSGKSLLAVTIFLEGLSRGYFSFLSYVNNRLLNVVRQALGHEVSTFIRFYSTGIKGYPGIGEEGFEDWFRGQFGERQIDLIVFDEAQRMREDVIRRSPKGRVNVYFYDDQQVLLDNEAGTRENFLKHLKDVEEYDLYTVLRAPKDYVEFVRSILEGRPSHLPDFEFRVFSDIEDMLRELGKKKEEGRRVALVCAFTESDRGLRIGYPLPSGLDLYKSKDVRVTWLMDPKTEYPRYWTGKLDPLKYCSSVYGAQGFDAEYVGVVWGRDFVWRDGGGVDF</sequence>
<feature type="domain" description="Schlafen group 3-like DNA/RNA helicase" evidence="1">
    <location>
        <begin position="220"/>
        <end position="500"/>
    </location>
</feature>
<keyword evidence="3" id="KW-1185">Reference proteome</keyword>
<name>A0A8D5U8T8_9CREN</name>
<accession>A0A8D5U8T8</accession>
<dbReference type="InterPro" id="IPR018647">
    <property type="entry name" value="SLFN_3-like_DNA/RNA_helicase"/>
</dbReference>
<protein>
    <recommendedName>
        <fullName evidence="1">Schlafen group 3-like DNA/RNA helicase domain-containing protein</fullName>
    </recommendedName>
</protein>
<dbReference type="Proteomes" id="UP000825123">
    <property type="component" value="Chromosome"/>
</dbReference>
<dbReference type="InterPro" id="IPR027417">
    <property type="entry name" value="P-loop_NTPase"/>
</dbReference>
<gene>
    <name evidence="2" type="ORF">KN1_28210</name>
</gene>
<dbReference type="SUPFAM" id="SSF52540">
    <property type="entry name" value="P-loop containing nucleoside triphosphate hydrolases"/>
    <property type="match status" value="1"/>
</dbReference>
<evidence type="ECO:0000313" key="3">
    <source>
        <dbReference type="Proteomes" id="UP000825123"/>
    </source>
</evidence>
<proteinExistence type="predicted"/>
<reference evidence="2 3" key="1">
    <citation type="submission" date="2021-04" db="EMBL/GenBank/DDBJ databases">
        <title>Complete genome sequence of Stygiolobus sp. KN-1.</title>
        <authorList>
            <person name="Nakamura K."/>
            <person name="Sakai H."/>
            <person name="Kurosawa N."/>
        </authorList>
    </citation>
    <scope>NUCLEOTIDE SEQUENCE [LARGE SCALE GENOMIC DNA]</scope>
    <source>
        <strain evidence="2 3">KN-1</strain>
    </source>
</reference>
<evidence type="ECO:0000259" key="1">
    <source>
        <dbReference type="Pfam" id="PF09848"/>
    </source>
</evidence>
<dbReference type="KEGG" id="csty:KN1_28210"/>
<dbReference type="AlphaFoldDB" id="A0A8D5U8T8"/>